<gene>
    <name evidence="3" type="ORF">Goshw_019787</name>
</gene>
<dbReference type="GO" id="GO:0005975">
    <property type="term" value="P:carbohydrate metabolic process"/>
    <property type="evidence" value="ECO:0007669"/>
    <property type="project" value="InterPro"/>
</dbReference>
<dbReference type="Gene3D" id="3.20.20.80">
    <property type="entry name" value="Glycosidases"/>
    <property type="match status" value="1"/>
</dbReference>
<dbReference type="OrthoDB" id="965386at2759"/>
<dbReference type="Proteomes" id="UP000593576">
    <property type="component" value="Unassembled WGS sequence"/>
</dbReference>
<accession>A0A7J9N1P4</accession>
<dbReference type="InterPro" id="IPR017853">
    <property type="entry name" value="GH"/>
</dbReference>
<dbReference type="InterPro" id="IPR001360">
    <property type="entry name" value="Glyco_hydro_1"/>
</dbReference>
<comment type="similarity">
    <text evidence="1 2">Belongs to the glycosyl hydrolase 1 family.</text>
</comment>
<evidence type="ECO:0008006" key="5">
    <source>
        <dbReference type="Google" id="ProtNLM"/>
    </source>
</evidence>
<reference evidence="3 4" key="1">
    <citation type="journal article" date="2019" name="Genome Biol. Evol.">
        <title>Insights into the evolution of the New World diploid cottons (Gossypium, subgenus Houzingenia) based on genome sequencing.</title>
        <authorList>
            <person name="Grover C.E."/>
            <person name="Arick M.A. 2nd"/>
            <person name="Thrash A."/>
            <person name="Conover J.L."/>
            <person name="Sanders W.S."/>
            <person name="Peterson D.G."/>
            <person name="Frelichowski J.E."/>
            <person name="Scheffler J.A."/>
            <person name="Scheffler B.E."/>
            <person name="Wendel J.F."/>
        </authorList>
    </citation>
    <scope>NUCLEOTIDE SEQUENCE [LARGE SCALE GENOMIC DNA]</scope>
    <source>
        <strain evidence="3">1</strain>
        <tissue evidence="3">Leaf</tissue>
    </source>
</reference>
<dbReference type="Pfam" id="PF00232">
    <property type="entry name" value="Glyco_hydro_1"/>
    <property type="match status" value="1"/>
</dbReference>
<comment type="caution">
    <text evidence="3">The sequence shown here is derived from an EMBL/GenBank/DDBJ whole genome shotgun (WGS) entry which is preliminary data.</text>
</comment>
<evidence type="ECO:0000313" key="3">
    <source>
        <dbReference type="EMBL" id="MBA0877221.1"/>
    </source>
</evidence>
<dbReference type="SUPFAM" id="SSF51445">
    <property type="entry name" value="(Trans)glycosidases"/>
    <property type="match status" value="1"/>
</dbReference>
<name>A0A7J9N1P4_GOSSC</name>
<dbReference type="PANTHER" id="PTHR10353:SF196">
    <property type="entry name" value="BETA-GLUCOSIDASE"/>
    <property type="match status" value="1"/>
</dbReference>
<proteinExistence type="inferred from homology"/>
<dbReference type="GO" id="GO:0008422">
    <property type="term" value="F:beta-glucosidase activity"/>
    <property type="evidence" value="ECO:0007669"/>
    <property type="project" value="TreeGrafter"/>
</dbReference>
<sequence>MLHFFSTTLYANSYSQQHFDTGGLSRESFPERFLFGTAALEYPVEGMASKDGRGPSIWDAFVKTPRHIANNDTGEVSIDQYHRYKEDVDLM</sequence>
<dbReference type="AlphaFoldDB" id="A0A7J9N1P4"/>
<dbReference type="EMBL" id="JABFAF010267512">
    <property type="protein sequence ID" value="MBA0877221.1"/>
    <property type="molecule type" value="Genomic_DNA"/>
</dbReference>
<evidence type="ECO:0000313" key="4">
    <source>
        <dbReference type="Proteomes" id="UP000593576"/>
    </source>
</evidence>
<evidence type="ECO:0000256" key="1">
    <source>
        <dbReference type="ARBA" id="ARBA00010838"/>
    </source>
</evidence>
<keyword evidence="4" id="KW-1185">Reference proteome</keyword>
<protein>
    <recommendedName>
        <fullName evidence="5">Beta-glucosidase</fullName>
    </recommendedName>
</protein>
<organism evidence="3 4">
    <name type="scientific">Gossypium schwendimanii</name>
    <name type="common">Cotton</name>
    <dbReference type="NCBI Taxonomy" id="34291"/>
    <lineage>
        <taxon>Eukaryota</taxon>
        <taxon>Viridiplantae</taxon>
        <taxon>Streptophyta</taxon>
        <taxon>Embryophyta</taxon>
        <taxon>Tracheophyta</taxon>
        <taxon>Spermatophyta</taxon>
        <taxon>Magnoliopsida</taxon>
        <taxon>eudicotyledons</taxon>
        <taxon>Gunneridae</taxon>
        <taxon>Pentapetalae</taxon>
        <taxon>rosids</taxon>
        <taxon>malvids</taxon>
        <taxon>Malvales</taxon>
        <taxon>Malvaceae</taxon>
        <taxon>Malvoideae</taxon>
        <taxon>Gossypium</taxon>
    </lineage>
</organism>
<dbReference type="PANTHER" id="PTHR10353">
    <property type="entry name" value="GLYCOSYL HYDROLASE"/>
    <property type="match status" value="1"/>
</dbReference>
<evidence type="ECO:0000256" key="2">
    <source>
        <dbReference type="RuleBase" id="RU003690"/>
    </source>
</evidence>